<sequence>MMTDTAPADNDAQQDSSLSLEVSLETPANLIAHLMAPGPAAPLLSLVAPVVEDAGLELIRIRMTGQDGEQILQIMADREEGMITVEDCERISRAVSAVLDVEDPLKGQYILEVSSPGMARPLSRPKDFIRWAGFEAKLELSRAFDGRKRFRGVLTGFEDGEVLMDVPLDGHEDVPTLGFKFEDISEARLVANDDMIADALKRQKGKNGD</sequence>
<dbReference type="AlphaFoldDB" id="J9DFZ9"/>
<reference evidence="6 7" key="1">
    <citation type="journal article" date="2012" name="J. Bacteriol.">
        <title>Genome Sequence of Strain IMCC14465, Isolated from the East Sea, Belonging to the PS1 Clade of Alphaproteobacteria.</title>
        <authorList>
            <person name="Yang S.J."/>
            <person name="Kang I."/>
            <person name="Cho J.C."/>
        </authorList>
    </citation>
    <scope>NUCLEOTIDE SEQUENCE [LARGE SCALE GENOMIC DNA]</scope>
    <source>
        <strain evidence="6 7">IMCC14465</strain>
    </source>
</reference>
<evidence type="ECO:0000256" key="2">
    <source>
        <dbReference type="ARBA" id="ARBA00022517"/>
    </source>
</evidence>
<evidence type="ECO:0000259" key="5">
    <source>
        <dbReference type="Pfam" id="PF17384"/>
    </source>
</evidence>
<dbReference type="Proteomes" id="UP000004836">
    <property type="component" value="Unassembled WGS sequence"/>
</dbReference>
<dbReference type="InterPro" id="IPR036847">
    <property type="entry name" value="RimP_C_sf"/>
</dbReference>
<dbReference type="Pfam" id="PF17384">
    <property type="entry name" value="DUF150_C"/>
    <property type="match status" value="1"/>
</dbReference>
<comment type="subcellular location">
    <subcellularLocation>
        <location evidence="3">Cytoplasm</location>
    </subcellularLocation>
</comment>
<dbReference type="STRING" id="1220535.IMCC14465_08040"/>
<accession>J9DFZ9</accession>
<keyword evidence="2 3" id="KW-0690">Ribosome biogenesis</keyword>
<dbReference type="NCBIfam" id="NF000932">
    <property type="entry name" value="PRK00092.2-5"/>
    <property type="match status" value="1"/>
</dbReference>
<name>J9DFZ9_9PROT</name>
<comment type="similarity">
    <text evidence="3">Belongs to the RimP family.</text>
</comment>
<evidence type="ECO:0000313" key="7">
    <source>
        <dbReference type="Proteomes" id="UP000004836"/>
    </source>
</evidence>
<dbReference type="InterPro" id="IPR028998">
    <property type="entry name" value="RimP_C"/>
</dbReference>
<dbReference type="InterPro" id="IPR035956">
    <property type="entry name" value="RimP_N_sf"/>
</dbReference>
<dbReference type="PANTHER" id="PTHR33867:SF1">
    <property type="entry name" value="RIBOSOME MATURATION FACTOR RIMP"/>
    <property type="match status" value="1"/>
</dbReference>
<evidence type="ECO:0000259" key="4">
    <source>
        <dbReference type="Pfam" id="PF02576"/>
    </source>
</evidence>
<proteinExistence type="inferred from homology"/>
<dbReference type="Gene3D" id="3.30.300.70">
    <property type="entry name" value="RimP-like superfamily, N-terminal"/>
    <property type="match status" value="1"/>
</dbReference>
<dbReference type="GO" id="GO:0000028">
    <property type="term" value="P:ribosomal small subunit assembly"/>
    <property type="evidence" value="ECO:0007669"/>
    <property type="project" value="TreeGrafter"/>
</dbReference>
<dbReference type="HAMAP" id="MF_01077">
    <property type="entry name" value="RimP"/>
    <property type="match status" value="1"/>
</dbReference>
<dbReference type="InterPro" id="IPR028989">
    <property type="entry name" value="RimP_N"/>
</dbReference>
<organism evidence="6 7">
    <name type="scientific">alpha proteobacterium IMCC14465</name>
    <dbReference type="NCBI Taxonomy" id="1220535"/>
    <lineage>
        <taxon>Bacteria</taxon>
        <taxon>Pseudomonadati</taxon>
        <taxon>Pseudomonadota</taxon>
        <taxon>Alphaproteobacteria</taxon>
        <taxon>PS1 clade</taxon>
    </lineage>
</organism>
<dbReference type="PATRIC" id="fig|1220535.3.peg.800"/>
<dbReference type="EMBL" id="ALYF01000003">
    <property type="protein sequence ID" value="EJW21008.1"/>
    <property type="molecule type" value="Genomic_DNA"/>
</dbReference>
<dbReference type="CDD" id="cd01734">
    <property type="entry name" value="YlxS_C"/>
    <property type="match status" value="1"/>
</dbReference>
<keyword evidence="1 3" id="KW-0963">Cytoplasm</keyword>
<feature type="domain" description="Ribosome maturation factor RimP N-terminal" evidence="4">
    <location>
        <begin position="46"/>
        <end position="118"/>
    </location>
</feature>
<comment type="caution">
    <text evidence="6">The sequence shown here is derived from an EMBL/GenBank/DDBJ whole genome shotgun (WGS) entry which is preliminary data.</text>
</comment>
<feature type="domain" description="Ribosome maturation factor RimP C-terminal" evidence="5">
    <location>
        <begin position="122"/>
        <end position="191"/>
    </location>
</feature>
<evidence type="ECO:0000313" key="6">
    <source>
        <dbReference type="EMBL" id="EJW21008.1"/>
    </source>
</evidence>
<dbReference type="eggNOG" id="COG0779">
    <property type="taxonomic scope" value="Bacteria"/>
</dbReference>
<dbReference type="Pfam" id="PF02576">
    <property type="entry name" value="RimP_N"/>
    <property type="match status" value="1"/>
</dbReference>
<gene>
    <name evidence="3" type="primary">rimP</name>
    <name evidence="6" type="ORF">IMCC14465_08040</name>
</gene>
<keyword evidence="7" id="KW-1185">Reference proteome</keyword>
<dbReference type="GO" id="GO:0006412">
    <property type="term" value="P:translation"/>
    <property type="evidence" value="ECO:0007669"/>
    <property type="project" value="TreeGrafter"/>
</dbReference>
<dbReference type="FunFam" id="3.30.300.70:FF:000001">
    <property type="entry name" value="Ribosome maturation factor RimP"/>
    <property type="match status" value="1"/>
</dbReference>
<evidence type="ECO:0000256" key="3">
    <source>
        <dbReference type="HAMAP-Rule" id="MF_01077"/>
    </source>
</evidence>
<dbReference type="Gene3D" id="2.30.30.180">
    <property type="entry name" value="Ribosome maturation factor RimP, C-terminal domain"/>
    <property type="match status" value="1"/>
</dbReference>
<comment type="function">
    <text evidence="3">Required for maturation of 30S ribosomal subunits.</text>
</comment>
<protein>
    <recommendedName>
        <fullName evidence="3">Ribosome maturation factor RimP</fullName>
    </recommendedName>
</protein>
<dbReference type="GO" id="GO:0005829">
    <property type="term" value="C:cytosol"/>
    <property type="evidence" value="ECO:0007669"/>
    <property type="project" value="TreeGrafter"/>
</dbReference>
<dbReference type="SUPFAM" id="SSF75420">
    <property type="entry name" value="YhbC-like, N-terminal domain"/>
    <property type="match status" value="1"/>
</dbReference>
<evidence type="ECO:0000256" key="1">
    <source>
        <dbReference type="ARBA" id="ARBA00022490"/>
    </source>
</evidence>
<dbReference type="PANTHER" id="PTHR33867">
    <property type="entry name" value="RIBOSOME MATURATION FACTOR RIMP"/>
    <property type="match status" value="1"/>
</dbReference>
<dbReference type="InterPro" id="IPR003728">
    <property type="entry name" value="Ribosome_maturation_RimP"/>
</dbReference>
<dbReference type="SUPFAM" id="SSF74942">
    <property type="entry name" value="YhbC-like, C-terminal domain"/>
    <property type="match status" value="1"/>
</dbReference>